<reference evidence="1 2" key="1">
    <citation type="submission" date="2020-05" db="EMBL/GenBank/DDBJ databases">
        <title>The draft genome of Cronobacter sakazakii strain 145005.</title>
        <authorList>
            <person name="Yang J."/>
            <person name="Liu L."/>
            <person name="Feng Y."/>
            <person name="Zong Z."/>
        </authorList>
    </citation>
    <scope>NUCLEOTIDE SEQUENCE [LARGE SCALE GENOMIC DNA]</scope>
    <source>
        <strain evidence="1 2">145005</strain>
    </source>
</reference>
<sequence>MSKQFVYPLMMALSLTGCAASNVEKVDCVAKYTTGTWPPEQRIVQITERRVDRFGNVWVHPKSDLILHFHGRWQKEDLFTDYQCRDTVK</sequence>
<dbReference type="Proteomes" id="UP000548673">
    <property type="component" value="Unassembled WGS sequence"/>
</dbReference>
<proteinExistence type="predicted"/>
<dbReference type="RefSeq" id="WP_085406960.1">
    <property type="nucleotide sequence ID" value="NZ_JABTXY010000028.1"/>
</dbReference>
<protein>
    <submittedName>
        <fullName evidence="1">Uncharacterized protein</fullName>
    </submittedName>
</protein>
<evidence type="ECO:0000313" key="1">
    <source>
        <dbReference type="EMBL" id="NYV44646.1"/>
    </source>
</evidence>
<name>A0A6A1T9E5_CROSK</name>
<comment type="caution">
    <text evidence="1">The sequence shown here is derived from an EMBL/GenBank/DDBJ whole genome shotgun (WGS) entry which is preliminary data.</text>
</comment>
<dbReference type="PROSITE" id="PS51257">
    <property type="entry name" value="PROKAR_LIPOPROTEIN"/>
    <property type="match status" value="1"/>
</dbReference>
<accession>A0A6A1T9E5</accession>
<dbReference type="AlphaFoldDB" id="A0A6A1T9E5"/>
<gene>
    <name evidence="1" type="ORF">HRR37_20265</name>
</gene>
<evidence type="ECO:0000313" key="2">
    <source>
        <dbReference type="Proteomes" id="UP000548673"/>
    </source>
</evidence>
<dbReference type="EMBL" id="JABTXY010000028">
    <property type="protein sequence ID" value="NYV44646.1"/>
    <property type="molecule type" value="Genomic_DNA"/>
</dbReference>
<organism evidence="1 2">
    <name type="scientific">Cronobacter sakazakii</name>
    <name type="common">Enterobacter sakazakii</name>
    <dbReference type="NCBI Taxonomy" id="28141"/>
    <lineage>
        <taxon>Bacteria</taxon>
        <taxon>Pseudomonadati</taxon>
        <taxon>Pseudomonadota</taxon>
        <taxon>Gammaproteobacteria</taxon>
        <taxon>Enterobacterales</taxon>
        <taxon>Enterobacteriaceae</taxon>
        <taxon>Cronobacter</taxon>
    </lineage>
</organism>